<evidence type="ECO:0000313" key="2">
    <source>
        <dbReference type="Proteomes" id="UP000295438"/>
    </source>
</evidence>
<comment type="caution">
    <text evidence="1">The sequence shown here is derived from an EMBL/GenBank/DDBJ whole genome shotgun (WGS) entry which is preliminary data.</text>
</comment>
<evidence type="ECO:0000313" key="1">
    <source>
        <dbReference type="EMBL" id="TDK42049.1"/>
    </source>
</evidence>
<sequence>MRLLLKRRYSPQNTLGALYLGPKKLCLIREAPKGCFDPSRYCLEEGCYEIEPEHEEEKGWYIRVGKEGSIIPKTAPHSPGIFELCPVTNFRKDGTPMFTRLAFLKLMDFLTPFWERQEVIELQIVSYGIPYQLESCLSPSYC</sequence>
<dbReference type="AlphaFoldDB" id="A0A4R5USF8"/>
<dbReference type="RefSeq" id="WP_133392071.1">
    <property type="nucleotide sequence ID" value="NZ_SMUW01000037.1"/>
</dbReference>
<dbReference type="EMBL" id="SMUW01000037">
    <property type="protein sequence ID" value="TDK42049.1"/>
    <property type="molecule type" value="Genomic_DNA"/>
</dbReference>
<protein>
    <recommendedName>
        <fullName evidence="3">DUF5675 domain-containing protein</fullName>
    </recommendedName>
</protein>
<organism evidence="1 2">
    <name type="scientific">Algoriphagus formosus</name>
    <dbReference type="NCBI Taxonomy" id="2007308"/>
    <lineage>
        <taxon>Bacteria</taxon>
        <taxon>Pseudomonadati</taxon>
        <taxon>Bacteroidota</taxon>
        <taxon>Cytophagia</taxon>
        <taxon>Cytophagales</taxon>
        <taxon>Cyclobacteriaceae</taxon>
        <taxon>Algoriphagus</taxon>
    </lineage>
</organism>
<keyword evidence="2" id="KW-1185">Reference proteome</keyword>
<gene>
    <name evidence="1" type="ORF">E1898_18935</name>
</gene>
<dbReference type="Proteomes" id="UP000295438">
    <property type="component" value="Unassembled WGS sequence"/>
</dbReference>
<evidence type="ECO:0008006" key="3">
    <source>
        <dbReference type="Google" id="ProtNLM"/>
    </source>
</evidence>
<reference evidence="1 2" key="1">
    <citation type="submission" date="2019-03" db="EMBL/GenBank/DDBJ databases">
        <title>Algoriphagus aquimaris sp. nov., isolated form marine sediment in Pohang, Korea.</title>
        <authorList>
            <person name="Kim J."/>
            <person name="Yoon S.-H."/>
            <person name="Lee S.-S."/>
        </authorList>
    </citation>
    <scope>NUCLEOTIDE SEQUENCE [LARGE SCALE GENOMIC DNA]</scope>
    <source>
        <strain evidence="1 2">F21</strain>
    </source>
</reference>
<name>A0A4R5USF8_9BACT</name>
<accession>A0A4R5USF8</accession>
<proteinExistence type="predicted"/>